<evidence type="ECO:0000259" key="15">
    <source>
        <dbReference type="Pfam" id="PF07992"/>
    </source>
</evidence>
<keyword evidence="9" id="KW-1015">Disulfide bond</keyword>
<evidence type="ECO:0000256" key="8">
    <source>
        <dbReference type="ARBA" id="ARBA00023002"/>
    </source>
</evidence>
<keyword evidence="6 12" id="KW-0274">FAD</keyword>
<dbReference type="InterPro" id="IPR006322">
    <property type="entry name" value="Glutathione_Rdtase_euk/bac"/>
</dbReference>
<evidence type="ECO:0000256" key="9">
    <source>
        <dbReference type="ARBA" id="ARBA00023157"/>
    </source>
</evidence>
<keyword evidence="8 12" id="KW-0560">Oxidoreductase</keyword>
<evidence type="ECO:0000259" key="14">
    <source>
        <dbReference type="Pfam" id="PF02852"/>
    </source>
</evidence>
<dbReference type="InterPro" id="IPR036140">
    <property type="entry name" value="PFN_sf"/>
</dbReference>
<dbReference type="Gene3D" id="3.30.450.30">
    <property type="entry name" value="Dynein light chain 2a, cytoplasmic"/>
    <property type="match status" value="1"/>
</dbReference>
<dbReference type="InterPro" id="IPR004099">
    <property type="entry name" value="Pyr_nucl-diS_OxRdtase_dimer"/>
</dbReference>
<dbReference type="InterPro" id="IPR012999">
    <property type="entry name" value="Pyr_OxRdtase_I_AS"/>
</dbReference>
<dbReference type="InterPro" id="IPR046952">
    <property type="entry name" value="GSHR/TRXR-like"/>
</dbReference>
<evidence type="ECO:0000256" key="5">
    <source>
        <dbReference type="ARBA" id="ARBA00022630"/>
    </source>
</evidence>
<dbReference type="Pfam" id="PF07992">
    <property type="entry name" value="Pyr_redox_2"/>
    <property type="match status" value="1"/>
</dbReference>
<evidence type="ECO:0000256" key="3">
    <source>
        <dbReference type="ARBA" id="ARBA00007532"/>
    </source>
</evidence>
<dbReference type="GO" id="GO:0050661">
    <property type="term" value="F:NADP binding"/>
    <property type="evidence" value="ECO:0007669"/>
    <property type="project" value="InterPro"/>
</dbReference>
<evidence type="ECO:0000256" key="7">
    <source>
        <dbReference type="ARBA" id="ARBA00022857"/>
    </source>
</evidence>
<comment type="subcellular location">
    <subcellularLocation>
        <location evidence="2 13">Cytoplasm</location>
    </subcellularLocation>
</comment>
<feature type="domain" description="FAD/NAD(P)-binding" evidence="15">
    <location>
        <begin position="8"/>
        <end position="331"/>
    </location>
</feature>
<feature type="domain" description="Pyridine nucleotide-disulphide oxidoreductase dimerisation" evidence="14">
    <location>
        <begin position="352"/>
        <end position="456"/>
    </location>
</feature>
<evidence type="ECO:0000256" key="11">
    <source>
        <dbReference type="ARBA" id="ARBA00025549"/>
    </source>
</evidence>
<evidence type="ECO:0000256" key="1">
    <source>
        <dbReference type="ARBA" id="ARBA00001974"/>
    </source>
</evidence>
<dbReference type="Pfam" id="PF00235">
    <property type="entry name" value="Profilin"/>
    <property type="match status" value="1"/>
</dbReference>
<dbReference type="GO" id="GO:0006749">
    <property type="term" value="P:glutathione metabolic process"/>
    <property type="evidence" value="ECO:0007669"/>
    <property type="project" value="InterPro"/>
</dbReference>
<dbReference type="PRINTS" id="PR00411">
    <property type="entry name" value="PNDRDTASEI"/>
</dbReference>
<reference evidence="16 17" key="1">
    <citation type="submission" date="2023-11" db="EMBL/GenBank/DDBJ databases">
        <title>Dfirmibasis_genome.</title>
        <authorList>
            <person name="Edelbroek B."/>
            <person name="Kjellin J."/>
            <person name="Jerlstrom-Hultqvist J."/>
            <person name="Soderbom F."/>
        </authorList>
    </citation>
    <scope>NUCLEOTIDE SEQUENCE [LARGE SCALE GENOMIC DNA]</scope>
    <source>
        <strain evidence="16 17">TNS-C-14</strain>
    </source>
</reference>
<dbReference type="PRINTS" id="PR00368">
    <property type="entry name" value="FADPNR"/>
</dbReference>
<dbReference type="GO" id="GO:0005739">
    <property type="term" value="C:mitochondrion"/>
    <property type="evidence" value="ECO:0007669"/>
    <property type="project" value="TreeGrafter"/>
</dbReference>
<dbReference type="NCBIfam" id="TIGR01421">
    <property type="entry name" value="gluta_reduc_1"/>
    <property type="match status" value="1"/>
</dbReference>
<evidence type="ECO:0000256" key="10">
    <source>
        <dbReference type="ARBA" id="ARBA00023284"/>
    </source>
</evidence>
<dbReference type="InterPro" id="IPR016156">
    <property type="entry name" value="FAD/NAD-linked_Rdtase_dimer_sf"/>
</dbReference>
<dbReference type="SUPFAM" id="SSF51905">
    <property type="entry name" value="FAD/NAD(P)-binding domain"/>
    <property type="match status" value="1"/>
</dbReference>
<evidence type="ECO:0000313" key="16">
    <source>
        <dbReference type="EMBL" id="KAK5575057.1"/>
    </source>
</evidence>
<proteinExistence type="inferred from homology"/>
<dbReference type="GO" id="GO:0005829">
    <property type="term" value="C:cytosol"/>
    <property type="evidence" value="ECO:0007669"/>
    <property type="project" value="TreeGrafter"/>
</dbReference>
<evidence type="ECO:0000313" key="17">
    <source>
        <dbReference type="Proteomes" id="UP001344447"/>
    </source>
</evidence>
<dbReference type="SUPFAM" id="SSF55424">
    <property type="entry name" value="FAD/NAD-linked reductases, dimerisation (C-terminal) domain"/>
    <property type="match status" value="1"/>
</dbReference>
<dbReference type="Gene3D" id="3.30.390.30">
    <property type="match status" value="1"/>
</dbReference>
<dbReference type="PANTHER" id="PTHR42737">
    <property type="entry name" value="GLUTATHIONE REDUCTASE"/>
    <property type="match status" value="1"/>
</dbReference>
<organism evidence="16 17">
    <name type="scientific">Dictyostelium firmibasis</name>
    <dbReference type="NCBI Taxonomy" id="79012"/>
    <lineage>
        <taxon>Eukaryota</taxon>
        <taxon>Amoebozoa</taxon>
        <taxon>Evosea</taxon>
        <taxon>Eumycetozoa</taxon>
        <taxon>Dictyostelia</taxon>
        <taxon>Dictyosteliales</taxon>
        <taxon>Dictyosteliaceae</taxon>
        <taxon>Dictyostelium</taxon>
    </lineage>
</organism>
<comment type="function">
    <text evidence="11">Binds to actin and affects the structure of the cytoskeleton. At high concentrations, profilin prevents the polymerization of actin, whereas it enhances it at low concentrations. By binding to PIP2, it inhibits the formation of IP3 and DG.</text>
</comment>
<dbReference type="Proteomes" id="UP001344447">
    <property type="component" value="Unassembled WGS sequence"/>
</dbReference>
<sequence>MSSTNHFTYLVLGAGSGGIASARRAAKHLNSKGNGDRIGIVEVTRSGGTCVNVGCVPKKVMWNTSFIKEMINAAPSYGFDFGGQVKFNWPTIKKSRDEYIKRLNGIYDTNLAKDNIVKINGYGRFSGPKEIQVNGENGEKYTADHILIATGGRPSVPDIPGKELGITSDGFFELEDLPKSTLVVGAGYIAVELAGVLHSLGSETTMVIRNKQFLRTFDEMLHTTLLKQMTDDGVKFVTEASIKSLEKDVDGKMIIATTNTGEKLPPVECVIWAIGREPNTNDLGIDKAGIQLVGGGFIKVDEFQNTNVPGVHAVGDICGNFLLTPVAIAAGRRLSERLFNGKSDLKFDYENVATVVFSHPPIGTVGLTEQEAITKYGSENIKCYNTSFVNMFYSVQVHKVRTSMKLVCLGKEEKVVGLHIIGDGCDEIIQGFAVAVKMGCTKWDLDNTCAIHPTSGIKFNEKMSEFCSTWQYSIDNPNCFPKIGFTKVCFMSGNYTCASSPGFSILSEELSFIYYGLLHPDEIIGKYLKIKGSEYKVTKATNSILNLTNTNNGRGIFIFRSLPLLFIGIYNDTFRLHVYQREDWFQKIQEIINGVVFSITIGTTSKVHEIFKTNKR</sequence>
<dbReference type="NCBIfam" id="NF004776">
    <property type="entry name" value="PRK06116.1"/>
    <property type="match status" value="1"/>
</dbReference>
<keyword evidence="7 13" id="KW-0521">NADP</keyword>
<comment type="function">
    <text evidence="13">Catalyzes the reduction of glutathione disulfide (GSSG) to reduced glutathione (GSH). Constitutes the major mechanism to maintain a high GSH:GSSG ratio in the cytosol.</text>
</comment>
<dbReference type="PROSITE" id="PS00076">
    <property type="entry name" value="PYRIDINE_REDOX_1"/>
    <property type="match status" value="1"/>
</dbReference>
<dbReference type="GO" id="GO:0003779">
    <property type="term" value="F:actin binding"/>
    <property type="evidence" value="ECO:0007669"/>
    <property type="project" value="InterPro"/>
</dbReference>
<accession>A0AAN7TJW3</accession>
<comment type="catalytic activity">
    <reaction evidence="13">
        <text>2 glutathione + NADP(+) = glutathione disulfide + NADPH + H(+)</text>
        <dbReference type="Rhea" id="RHEA:11740"/>
        <dbReference type="ChEBI" id="CHEBI:15378"/>
        <dbReference type="ChEBI" id="CHEBI:57783"/>
        <dbReference type="ChEBI" id="CHEBI:57925"/>
        <dbReference type="ChEBI" id="CHEBI:58297"/>
        <dbReference type="ChEBI" id="CHEBI:58349"/>
        <dbReference type="EC" id="1.8.1.7"/>
    </reaction>
</comment>
<evidence type="ECO:0000256" key="4">
    <source>
        <dbReference type="ARBA" id="ARBA00022490"/>
    </source>
</evidence>
<comment type="cofactor">
    <cofactor evidence="1 13">
        <name>FAD</name>
        <dbReference type="ChEBI" id="CHEBI:57692"/>
    </cofactor>
</comment>
<gene>
    <name evidence="16" type="ORF">RB653_010312</name>
</gene>
<comment type="similarity">
    <text evidence="3 12">Belongs to the class-I pyridine nucleotide-disulfide oxidoreductase family.</text>
</comment>
<dbReference type="GO" id="GO:0004362">
    <property type="term" value="F:glutathione-disulfide reductase (NADPH) activity"/>
    <property type="evidence" value="ECO:0007669"/>
    <property type="project" value="UniProtKB-EC"/>
</dbReference>
<protein>
    <recommendedName>
        <fullName evidence="13">Glutathione reductase</fullName>
        <ecNumber evidence="13">1.8.1.7</ecNumber>
    </recommendedName>
</protein>
<dbReference type="PANTHER" id="PTHR42737:SF2">
    <property type="entry name" value="GLUTATHIONE REDUCTASE"/>
    <property type="match status" value="1"/>
</dbReference>
<keyword evidence="10 12" id="KW-0676">Redox-active center</keyword>
<comment type="caution">
    <text evidence="16">The sequence shown here is derived from an EMBL/GenBank/DDBJ whole genome shotgun (WGS) entry which is preliminary data.</text>
</comment>
<dbReference type="SUPFAM" id="SSF55770">
    <property type="entry name" value="Profilin (actin-binding protein)"/>
    <property type="match status" value="1"/>
</dbReference>
<keyword evidence="17" id="KW-1185">Reference proteome</keyword>
<dbReference type="FunFam" id="3.50.50.60:FF:000141">
    <property type="entry name" value="Glutathione reductase"/>
    <property type="match status" value="1"/>
</dbReference>
<dbReference type="GO" id="GO:0045454">
    <property type="term" value="P:cell redox homeostasis"/>
    <property type="evidence" value="ECO:0007669"/>
    <property type="project" value="InterPro"/>
</dbReference>
<keyword evidence="5 12" id="KW-0285">Flavoprotein</keyword>
<dbReference type="InterPro" id="IPR048278">
    <property type="entry name" value="PFN"/>
</dbReference>
<evidence type="ECO:0000256" key="2">
    <source>
        <dbReference type="ARBA" id="ARBA00004496"/>
    </source>
</evidence>
<keyword evidence="4 13" id="KW-0963">Cytoplasm</keyword>
<dbReference type="Gene3D" id="3.50.50.60">
    <property type="entry name" value="FAD/NAD(P)-binding domain"/>
    <property type="match status" value="2"/>
</dbReference>
<dbReference type="FunFam" id="3.30.390.30:FF:000003">
    <property type="entry name" value="Glutathione reductase"/>
    <property type="match status" value="1"/>
</dbReference>
<dbReference type="EC" id="1.8.1.7" evidence="13"/>
<dbReference type="Pfam" id="PF02852">
    <property type="entry name" value="Pyr_redox_dim"/>
    <property type="match status" value="1"/>
</dbReference>
<dbReference type="EMBL" id="JAVFKY010000006">
    <property type="protein sequence ID" value="KAK5575057.1"/>
    <property type="molecule type" value="Genomic_DNA"/>
</dbReference>
<dbReference type="AlphaFoldDB" id="A0AAN7TJW3"/>
<evidence type="ECO:0000256" key="12">
    <source>
        <dbReference type="RuleBase" id="RU003691"/>
    </source>
</evidence>
<dbReference type="InterPro" id="IPR036188">
    <property type="entry name" value="FAD/NAD-bd_sf"/>
</dbReference>
<dbReference type="GO" id="GO:0034599">
    <property type="term" value="P:cellular response to oxidative stress"/>
    <property type="evidence" value="ECO:0007669"/>
    <property type="project" value="TreeGrafter"/>
</dbReference>
<dbReference type="GO" id="GO:0050660">
    <property type="term" value="F:flavin adenine dinucleotide binding"/>
    <property type="evidence" value="ECO:0007669"/>
    <property type="project" value="InterPro"/>
</dbReference>
<evidence type="ECO:0000256" key="13">
    <source>
        <dbReference type="RuleBase" id="RU365016"/>
    </source>
</evidence>
<name>A0AAN7TJW3_9MYCE</name>
<dbReference type="InterPro" id="IPR023753">
    <property type="entry name" value="FAD/NAD-binding_dom"/>
</dbReference>
<evidence type="ECO:0000256" key="6">
    <source>
        <dbReference type="ARBA" id="ARBA00022827"/>
    </source>
</evidence>